<dbReference type="Gene3D" id="3.40.50.300">
    <property type="entry name" value="P-loop containing nucleotide triphosphate hydrolases"/>
    <property type="match status" value="1"/>
</dbReference>
<dbReference type="AlphaFoldDB" id="A0A7G9Z568"/>
<dbReference type="InterPro" id="IPR051685">
    <property type="entry name" value="Ycf3/AcsC/BcsC/TPR_MFPF"/>
</dbReference>
<feature type="repeat" description="TPR" evidence="3">
    <location>
        <begin position="642"/>
        <end position="675"/>
    </location>
</feature>
<dbReference type="Pfam" id="PF00515">
    <property type="entry name" value="TPR_1"/>
    <property type="match status" value="8"/>
</dbReference>
<feature type="repeat" description="TPR" evidence="3">
    <location>
        <begin position="608"/>
        <end position="641"/>
    </location>
</feature>
<dbReference type="PANTHER" id="PTHR44943">
    <property type="entry name" value="CELLULOSE SYNTHASE OPERON PROTEIN C"/>
    <property type="match status" value="1"/>
</dbReference>
<dbReference type="PROSITE" id="PS50005">
    <property type="entry name" value="TPR"/>
    <property type="match status" value="8"/>
</dbReference>
<dbReference type="SUPFAM" id="SSF48452">
    <property type="entry name" value="TPR-like"/>
    <property type="match status" value="1"/>
</dbReference>
<dbReference type="InterPro" id="IPR027417">
    <property type="entry name" value="P-loop_NTPase"/>
</dbReference>
<keyword evidence="2 3" id="KW-0802">TPR repeat</keyword>
<feature type="repeat" description="TPR" evidence="3">
    <location>
        <begin position="438"/>
        <end position="471"/>
    </location>
</feature>
<dbReference type="EMBL" id="MT631613">
    <property type="protein sequence ID" value="QNO55402.1"/>
    <property type="molecule type" value="Genomic_DNA"/>
</dbReference>
<gene>
    <name evidence="5" type="primary">ycf3</name>
    <name evidence="5" type="ORF">BNGNOALE_00028</name>
</gene>
<name>A0A7G9Z568_9EURY</name>
<dbReference type="PROSITE" id="PS50293">
    <property type="entry name" value="TPR_REGION"/>
    <property type="match status" value="8"/>
</dbReference>
<evidence type="ECO:0000256" key="3">
    <source>
        <dbReference type="PROSITE-ProRule" id="PRU00339"/>
    </source>
</evidence>
<evidence type="ECO:0000256" key="1">
    <source>
        <dbReference type="ARBA" id="ARBA00022737"/>
    </source>
</evidence>
<protein>
    <submittedName>
        <fullName evidence="5">Photosystem I assembly protein Ycf3</fullName>
    </submittedName>
</protein>
<dbReference type="InterPro" id="IPR011646">
    <property type="entry name" value="KAP_P-loop"/>
</dbReference>
<dbReference type="SMART" id="SM00028">
    <property type="entry name" value="TPR"/>
    <property type="match status" value="9"/>
</dbReference>
<dbReference type="InterPro" id="IPR019734">
    <property type="entry name" value="TPR_rpt"/>
</dbReference>
<feature type="repeat" description="TPR" evidence="3">
    <location>
        <begin position="404"/>
        <end position="437"/>
    </location>
</feature>
<reference evidence="5" key="1">
    <citation type="submission" date="2020-06" db="EMBL/GenBank/DDBJ databases">
        <title>Unique genomic features of the anaerobic methanotrophic archaea.</title>
        <authorList>
            <person name="Chadwick G.L."/>
            <person name="Skennerton C.T."/>
            <person name="Laso-Perez R."/>
            <person name="Leu A.O."/>
            <person name="Speth D.R."/>
            <person name="Yu H."/>
            <person name="Morgan-Lang C."/>
            <person name="Hatzenpichler R."/>
            <person name="Goudeau D."/>
            <person name="Malmstrom R."/>
            <person name="Brazelton W.J."/>
            <person name="Woyke T."/>
            <person name="Hallam S.J."/>
            <person name="Tyson G.W."/>
            <person name="Wegener G."/>
            <person name="Boetius A."/>
            <person name="Orphan V."/>
        </authorList>
    </citation>
    <scope>NUCLEOTIDE SEQUENCE</scope>
</reference>
<dbReference type="SUPFAM" id="SSF52540">
    <property type="entry name" value="P-loop containing nucleoside triphosphate hydrolases"/>
    <property type="match status" value="1"/>
</dbReference>
<evidence type="ECO:0000256" key="2">
    <source>
        <dbReference type="ARBA" id="ARBA00022803"/>
    </source>
</evidence>
<dbReference type="InterPro" id="IPR011990">
    <property type="entry name" value="TPR-like_helical_dom_sf"/>
</dbReference>
<feature type="repeat" description="TPR" evidence="3">
    <location>
        <begin position="472"/>
        <end position="505"/>
    </location>
</feature>
<sequence>MLTDNEIRGIAEDSLQFNVFAQTLEEIITTSETPITIGVYGAWGSGKTSLMRMTQDILKDKIKTVWFDAWKFDKTYDLRVALIHAILRRMEDDESATEELKDKVVKLLNRVNWLGLGKAALSSFIPQLAIWQEKEPLLKDPEEISGKTLELIGDFEEEFKELTNEYVGDGGRMVVFIDDLDRCISEKTIDILEAIKLFLNVQHSVFVIGADKARIEEGIIDKYGEKSESWAGNYLEKIVQIPFSLPPLRKDVIAEEFFKQLDISDEIRKYTSILAEVGDNPRRIKRLLNSFEVKRILAKKRELEIEENIMAKLAVIEFRWHDYYTDLIGIYSETGTNLAKILKETSESEETEKEKKLKEWENLRKYFEDKRLMDFLEQEPPLWDVNLDHYVYLARSTTELKESAVNYFNIAYSFGEKGDYEKAIENYDKAIELNPNYEKAWYNKGNDLGKLERHEEAIECYDKAIELNPNFEEAWYNKGVRLGEFERYEEAIECYDKAIELNPTGEEAWYNKGNDLGKLERYEEAIECYDKAIELNPNYEKAWYNKGADLGKLERHEEAIECYDKAIELNPNFEEAWYNKGADLGKLERHEEAIECYDKAIELNPNYEKAWYNKGADLGKLERHEEAIECYDKAIELNPNFEEAWYGKGADLGKLERHEEAIECYDKAIELNPNFEEAWYGKGVELEKLGRKNGAKLCFQKAKELGYE</sequence>
<dbReference type="Pfam" id="PF07693">
    <property type="entry name" value="KAP_NTPase"/>
    <property type="match status" value="1"/>
</dbReference>
<accession>A0A7G9Z568</accession>
<feature type="repeat" description="TPR" evidence="3">
    <location>
        <begin position="540"/>
        <end position="573"/>
    </location>
</feature>
<evidence type="ECO:0000313" key="5">
    <source>
        <dbReference type="EMBL" id="QNO55402.1"/>
    </source>
</evidence>
<feature type="repeat" description="TPR" evidence="3">
    <location>
        <begin position="574"/>
        <end position="607"/>
    </location>
</feature>
<feature type="domain" description="KAP NTPase" evidence="4">
    <location>
        <begin position="17"/>
        <end position="294"/>
    </location>
</feature>
<dbReference type="Pfam" id="PF13181">
    <property type="entry name" value="TPR_8"/>
    <property type="match status" value="1"/>
</dbReference>
<feature type="repeat" description="TPR" evidence="3">
    <location>
        <begin position="506"/>
        <end position="539"/>
    </location>
</feature>
<evidence type="ECO:0000259" key="4">
    <source>
        <dbReference type="Pfam" id="PF07693"/>
    </source>
</evidence>
<proteinExistence type="predicted"/>
<keyword evidence="1" id="KW-0677">Repeat</keyword>
<organism evidence="5">
    <name type="scientific">Candidatus Methanophaga sp. ANME-1 ERB7</name>
    <dbReference type="NCBI Taxonomy" id="2759913"/>
    <lineage>
        <taxon>Archaea</taxon>
        <taxon>Methanobacteriati</taxon>
        <taxon>Methanobacteriota</taxon>
        <taxon>Stenosarchaea group</taxon>
        <taxon>Methanomicrobia</taxon>
        <taxon>Candidatus Methanophagales</taxon>
        <taxon>Candidatus Methanophagaceae</taxon>
        <taxon>Candidatus Methanophaga</taxon>
    </lineage>
</organism>
<dbReference type="Gene3D" id="1.25.40.10">
    <property type="entry name" value="Tetratricopeptide repeat domain"/>
    <property type="match status" value="5"/>
</dbReference>
<dbReference type="PANTHER" id="PTHR44943:SF8">
    <property type="entry name" value="TPR REPEAT-CONTAINING PROTEIN MJ0263"/>
    <property type="match status" value="1"/>
</dbReference>